<dbReference type="Proteomes" id="UP000322080">
    <property type="component" value="Unassembled WGS sequence"/>
</dbReference>
<comment type="caution">
    <text evidence="4">The sequence shown here is derived from an EMBL/GenBank/DDBJ whole genome shotgun (WGS) entry which is preliminary data.</text>
</comment>
<dbReference type="GO" id="GO:0006046">
    <property type="term" value="P:N-acetylglucosamine catabolic process"/>
    <property type="evidence" value="ECO:0007669"/>
    <property type="project" value="UniProtKB-UniRule"/>
</dbReference>
<dbReference type="InterPro" id="IPR004547">
    <property type="entry name" value="Glucosamine6P_isomerase"/>
</dbReference>
<dbReference type="EC" id="3.5.99.6" evidence="2"/>
<reference evidence="4 5" key="1">
    <citation type="submission" date="2019-08" db="EMBL/GenBank/DDBJ databases">
        <title>Identification of a novel species of the genus Boseongicola.</title>
        <authorList>
            <person name="Zhang X.-Q."/>
        </authorList>
    </citation>
    <scope>NUCLEOTIDE SEQUENCE [LARGE SCALE GENOMIC DNA]</scope>
    <source>
        <strain evidence="4 5">HY14</strain>
    </source>
</reference>
<dbReference type="Pfam" id="PF01182">
    <property type="entry name" value="Glucosamine_iso"/>
    <property type="match status" value="1"/>
</dbReference>
<dbReference type="InterPro" id="IPR006148">
    <property type="entry name" value="Glc/Gal-6P_isomerase"/>
</dbReference>
<keyword evidence="1 4" id="KW-0378">Hydrolase</keyword>
<name>A0A5D0RN69_9RHOB</name>
<accession>A0A5D0RN69</accession>
<dbReference type="PROSITE" id="PS01161">
    <property type="entry name" value="GLC_GALNAC_ISOMERASE"/>
    <property type="match status" value="1"/>
</dbReference>
<dbReference type="CDD" id="cd01399">
    <property type="entry name" value="GlcN6P_deaminase"/>
    <property type="match status" value="1"/>
</dbReference>
<evidence type="ECO:0000256" key="2">
    <source>
        <dbReference type="NCBIfam" id="TIGR00502"/>
    </source>
</evidence>
<dbReference type="GO" id="GO:0019262">
    <property type="term" value="P:N-acetylneuraminate catabolic process"/>
    <property type="evidence" value="ECO:0007669"/>
    <property type="project" value="TreeGrafter"/>
</dbReference>
<evidence type="ECO:0000259" key="3">
    <source>
        <dbReference type="Pfam" id="PF01182"/>
    </source>
</evidence>
<dbReference type="InterPro" id="IPR037171">
    <property type="entry name" value="NagB/RpiA_transferase-like"/>
</dbReference>
<dbReference type="PANTHER" id="PTHR11280:SF5">
    <property type="entry name" value="GLUCOSAMINE-6-PHOSPHATE ISOMERASE"/>
    <property type="match status" value="1"/>
</dbReference>
<evidence type="ECO:0000256" key="1">
    <source>
        <dbReference type="ARBA" id="ARBA00022801"/>
    </source>
</evidence>
<dbReference type="SUPFAM" id="SSF100950">
    <property type="entry name" value="NagB/RpiA/CoA transferase-like"/>
    <property type="match status" value="1"/>
</dbReference>
<dbReference type="NCBIfam" id="TIGR00502">
    <property type="entry name" value="nagB"/>
    <property type="match status" value="1"/>
</dbReference>
<dbReference type="RefSeq" id="WP_148377159.1">
    <property type="nucleotide sequence ID" value="NZ_VSIY01000004.1"/>
</dbReference>
<sequence length="257" mass="27951">MRVCVCATPEQATARVVARIARTVRENPRAVLGLATGGTMEPVYRGLIEAHRAGLGFAGVTSFNLDEYVGLDPAHPQSYHSYMRRHFFDHVDIPADRRFLPCGDCDPAEAAAIFEARLEQHGPVDLQLLGLGHNGHIGFNEPGSSLGSLTREKTLTRRTRDANARFFRPGEVPPQSAITMGIATIMRARSIVLLALGAAKAEAVAEVVEGPVTAFCPGSALQYHRDVSVILDEGAAKDLRLVEHYREAELLMSRRAS</sequence>
<keyword evidence="5" id="KW-1185">Reference proteome</keyword>
<dbReference type="GO" id="GO:0004342">
    <property type="term" value="F:glucosamine-6-phosphate deaminase activity"/>
    <property type="evidence" value="ECO:0007669"/>
    <property type="project" value="UniProtKB-UniRule"/>
</dbReference>
<dbReference type="GO" id="GO:0006043">
    <property type="term" value="P:glucosamine catabolic process"/>
    <property type="evidence" value="ECO:0007669"/>
    <property type="project" value="TreeGrafter"/>
</dbReference>
<dbReference type="GO" id="GO:0005975">
    <property type="term" value="P:carbohydrate metabolic process"/>
    <property type="evidence" value="ECO:0007669"/>
    <property type="project" value="InterPro"/>
</dbReference>
<dbReference type="GO" id="GO:0042802">
    <property type="term" value="F:identical protein binding"/>
    <property type="evidence" value="ECO:0007669"/>
    <property type="project" value="TreeGrafter"/>
</dbReference>
<gene>
    <name evidence="4" type="primary">nagB</name>
    <name evidence="4" type="ORF">FVF75_06675</name>
</gene>
<feature type="domain" description="Glucosamine/galactosamine-6-phosphate isomerase" evidence="3">
    <location>
        <begin position="10"/>
        <end position="222"/>
    </location>
</feature>
<proteinExistence type="predicted"/>
<protein>
    <recommendedName>
        <fullName evidence="2">Glucosamine-6-phosphate deaminase</fullName>
        <ecNumber evidence="2">3.5.99.6</ecNumber>
    </recommendedName>
</protein>
<organism evidence="4 5">
    <name type="scientific">Maritimibacter fusiformis</name>
    <dbReference type="NCBI Taxonomy" id="2603819"/>
    <lineage>
        <taxon>Bacteria</taxon>
        <taxon>Pseudomonadati</taxon>
        <taxon>Pseudomonadota</taxon>
        <taxon>Alphaproteobacteria</taxon>
        <taxon>Rhodobacterales</taxon>
        <taxon>Roseobacteraceae</taxon>
        <taxon>Maritimibacter</taxon>
    </lineage>
</organism>
<evidence type="ECO:0000313" key="4">
    <source>
        <dbReference type="EMBL" id="TYB82396.1"/>
    </source>
</evidence>
<evidence type="ECO:0000313" key="5">
    <source>
        <dbReference type="Proteomes" id="UP000322080"/>
    </source>
</evidence>
<dbReference type="EMBL" id="VSIY01000004">
    <property type="protein sequence ID" value="TYB82396.1"/>
    <property type="molecule type" value="Genomic_DNA"/>
</dbReference>
<dbReference type="InterPro" id="IPR018321">
    <property type="entry name" value="Glucosamine6P_isomerase_CS"/>
</dbReference>
<dbReference type="Gene3D" id="3.40.50.1360">
    <property type="match status" value="1"/>
</dbReference>
<dbReference type="PANTHER" id="PTHR11280">
    <property type="entry name" value="GLUCOSAMINE-6-PHOSPHATE ISOMERASE"/>
    <property type="match status" value="1"/>
</dbReference>
<dbReference type="AlphaFoldDB" id="A0A5D0RN69"/>
<dbReference type="GO" id="GO:0005737">
    <property type="term" value="C:cytoplasm"/>
    <property type="evidence" value="ECO:0007669"/>
    <property type="project" value="TreeGrafter"/>
</dbReference>